<evidence type="ECO:0000256" key="8">
    <source>
        <dbReference type="ARBA" id="ARBA00048617"/>
    </source>
</evidence>
<comment type="function">
    <text evidence="6 9">Catalyzes cyclization of the linear tetrapyrrole, hydroxymethylbilane, to the macrocyclic uroporphyrinogen III.</text>
</comment>
<gene>
    <name evidence="11" type="ORF">HC175_03940</name>
</gene>
<dbReference type="PANTHER" id="PTHR38042">
    <property type="entry name" value="UROPORPHYRINOGEN-III SYNTHASE, CHLOROPLASTIC"/>
    <property type="match status" value="1"/>
</dbReference>
<dbReference type="PANTHER" id="PTHR38042:SF1">
    <property type="entry name" value="UROPORPHYRINOGEN-III SYNTHASE, CHLOROPLASTIC"/>
    <property type="match status" value="1"/>
</dbReference>
<dbReference type="InterPro" id="IPR039793">
    <property type="entry name" value="UROS/Hem4"/>
</dbReference>
<sequence>MSRSKESDRLSKQTPRGGKTATVLSTKKLTSGQRELLLNRGIGLVEANFIKVQPIGFQIKQLPENIIFTSKNAVFALLEHPLEKEIREKKIFCVGEKTAAFLESNGFRVSKMANYGADLASEIISNHKNDEFLFFCGKKRHTELPERLTSAGINFTEVEVYDTQTQPKKIDRIFDGVLFFSPSAVRSYGSLNDLRGSIAFCIGTTTASEAKNYTNNIIIASTPSIENVLVQVVKTFT</sequence>
<comment type="similarity">
    <text evidence="2 9">Belongs to the uroporphyrinogen-III synthase family.</text>
</comment>
<evidence type="ECO:0000256" key="2">
    <source>
        <dbReference type="ARBA" id="ARBA00008133"/>
    </source>
</evidence>
<keyword evidence="12" id="KW-1185">Reference proteome</keyword>
<evidence type="ECO:0000256" key="7">
    <source>
        <dbReference type="ARBA" id="ARBA00040167"/>
    </source>
</evidence>
<keyword evidence="5 9" id="KW-0627">Porphyrin biosynthesis</keyword>
<evidence type="ECO:0000256" key="4">
    <source>
        <dbReference type="ARBA" id="ARBA00023239"/>
    </source>
</evidence>
<keyword evidence="4 9" id="KW-0456">Lyase</keyword>
<evidence type="ECO:0000256" key="5">
    <source>
        <dbReference type="ARBA" id="ARBA00023244"/>
    </source>
</evidence>
<comment type="caution">
    <text evidence="11">The sequence shown here is derived from an EMBL/GenBank/DDBJ whole genome shotgun (WGS) entry which is preliminary data.</text>
</comment>
<dbReference type="CDD" id="cd06578">
    <property type="entry name" value="HemD"/>
    <property type="match status" value="1"/>
</dbReference>
<dbReference type="Gene3D" id="3.40.50.10090">
    <property type="match status" value="2"/>
</dbReference>
<dbReference type="InterPro" id="IPR003754">
    <property type="entry name" value="4pyrrol_synth_uPrphyn_synth"/>
</dbReference>
<evidence type="ECO:0000256" key="1">
    <source>
        <dbReference type="ARBA" id="ARBA00004772"/>
    </source>
</evidence>
<dbReference type="RefSeq" id="WP_168137225.1">
    <property type="nucleotide sequence ID" value="NZ_JAAVJR010000002.1"/>
</dbReference>
<evidence type="ECO:0000256" key="3">
    <source>
        <dbReference type="ARBA" id="ARBA00013109"/>
    </source>
</evidence>
<accession>A0ABX1CYZ2</accession>
<evidence type="ECO:0000256" key="9">
    <source>
        <dbReference type="RuleBase" id="RU366031"/>
    </source>
</evidence>
<proteinExistence type="inferred from homology"/>
<dbReference type="Pfam" id="PF02602">
    <property type="entry name" value="HEM4"/>
    <property type="match status" value="1"/>
</dbReference>
<protein>
    <recommendedName>
        <fullName evidence="7 9">Uroporphyrinogen-III synthase</fullName>
        <ecNumber evidence="3 9">4.2.1.75</ecNumber>
    </recommendedName>
</protein>
<evidence type="ECO:0000256" key="6">
    <source>
        <dbReference type="ARBA" id="ARBA00037589"/>
    </source>
</evidence>
<evidence type="ECO:0000259" key="10">
    <source>
        <dbReference type="Pfam" id="PF02602"/>
    </source>
</evidence>
<dbReference type="InterPro" id="IPR036108">
    <property type="entry name" value="4pyrrol_syn_uPrphyn_synt_sf"/>
</dbReference>
<comment type="catalytic activity">
    <reaction evidence="8 9">
        <text>hydroxymethylbilane = uroporphyrinogen III + H2O</text>
        <dbReference type="Rhea" id="RHEA:18965"/>
        <dbReference type="ChEBI" id="CHEBI:15377"/>
        <dbReference type="ChEBI" id="CHEBI:57308"/>
        <dbReference type="ChEBI" id="CHEBI:57845"/>
        <dbReference type="EC" id="4.2.1.75"/>
    </reaction>
</comment>
<feature type="domain" description="Tetrapyrrole biosynthesis uroporphyrinogen III synthase" evidence="10">
    <location>
        <begin position="35"/>
        <end position="227"/>
    </location>
</feature>
<comment type="pathway">
    <text evidence="1 9">Porphyrin-containing compound metabolism; protoporphyrin-IX biosynthesis; coproporphyrinogen-III from 5-aminolevulinate: step 3/4.</text>
</comment>
<organism evidence="11 12">
    <name type="scientific">Salinimicrobium oceani</name>
    <dbReference type="NCBI Taxonomy" id="2722702"/>
    <lineage>
        <taxon>Bacteria</taxon>
        <taxon>Pseudomonadati</taxon>
        <taxon>Bacteroidota</taxon>
        <taxon>Flavobacteriia</taxon>
        <taxon>Flavobacteriales</taxon>
        <taxon>Flavobacteriaceae</taxon>
        <taxon>Salinimicrobium</taxon>
    </lineage>
</organism>
<evidence type="ECO:0000313" key="12">
    <source>
        <dbReference type="Proteomes" id="UP000703674"/>
    </source>
</evidence>
<dbReference type="SUPFAM" id="SSF69618">
    <property type="entry name" value="HemD-like"/>
    <property type="match status" value="1"/>
</dbReference>
<evidence type="ECO:0000313" key="11">
    <source>
        <dbReference type="EMBL" id="NJW52063.1"/>
    </source>
</evidence>
<dbReference type="EC" id="4.2.1.75" evidence="3 9"/>
<dbReference type="EMBL" id="JAAVJR010000002">
    <property type="protein sequence ID" value="NJW52063.1"/>
    <property type="molecule type" value="Genomic_DNA"/>
</dbReference>
<name>A0ABX1CYZ2_9FLAO</name>
<dbReference type="Proteomes" id="UP000703674">
    <property type="component" value="Unassembled WGS sequence"/>
</dbReference>
<reference evidence="11 12" key="1">
    <citation type="submission" date="2020-03" db="EMBL/GenBank/DDBJ databases">
        <title>Salinimicrobium sp. nov, isolated from SCS.</title>
        <authorList>
            <person name="Cao W.R."/>
        </authorList>
    </citation>
    <scope>NUCLEOTIDE SEQUENCE [LARGE SCALE GENOMIC DNA]</scope>
    <source>
        <strain evidence="12">J15B91</strain>
    </source>
</reference>